<reference evidence="2 3" key="1">
    <citation type="submission" date="2020-07" db="EMBL/GenBank/DDBJ databases">
        <title>Sequencing the genomes of 1000 actinobacteria strains.</title>
        <authorList>
            <person name="Klenk H.-P."/>
        </authorList>
    </citation>
    <scope>NUCLEOTIDE SEQUENCE [LARGE SCALE GENOMIC DNA]</scope>
    <source>
        <strain evidence="2 3">DSM 15131</strain>
    </source>
</reference>
<dbReference type="AlphaFoldDB" id="A0A7Y9ZK33"/>
<dbReference type="Proteomes" id="UP000562045">
    <property type="component" value="Unassembled WGS sequence"/>
</dbReference>
<name>A0A7Y9ZK33_9ACTN</name>
<feature type="transmembrane region" description="Helical" evidence="1">
    <location>
        <begin position="191"/>
        <end position="214"/>
    </location>
</feature>
<keyword evidence="1" id="KW-1133">Transmembrane helix</keyword>
<evidence type="ECO:0000313" key="2">
    <source>
        <dbReference type="EMBL" id="NYI46370.1"/>
    </source>
</evidence>
<keyword evidence="1" id="KW-0472">Membrane</keyword>
<feature type="transmembrane region" description="Helical" evidence="1">
    <location>
        <begin position="115"/>
        <end position="141"/>
    </location>
</feature>
<comment type="caution">
    <text evidence="2">The sequence shown here is derived from an EMBL/GenBank/DDBJ whole genome shotgun (WGS) entry which is preliminary data.</text>
</comment>
<dbReference type="EMBL" id="JACBZM010000001">
    <property type="protein sequence ID" value="NYI46370.1"/>
    <property type="molecule type" value="Genomic_DNA"/>
</dbReference>
<feature type="transmembrane region" description="Helical" evidence="1">
    <location>
        <begin position="39"/>
        <end position="61"/>
    </location>
</feature>
<evidence type="ECO:0000256" key="1">
    <source>
        <dbReference type="SAM" id="Phobius"/>
    </source>
</evidence>
<organism evidence="2 3">
    <name type="scientific">Nocardioides aromaticivorans</name>
    <dbReference type="NCBI Taxonomy" id="200618"/>
    <lineage>
        <taxon>Bacteria</taxon>
        <taxon>Bacillati</taxon>
        <taxon>Actinomycetota</taxon>
        <taxon>Actinomycetes</taxon>
        <taxon>Propionibacteriales</taxon>
        <taxon>Nocardioidaceae</taxon>
        <taxon>Nocardioides</taxon>
    </lineage>
</organism>
<accession>A0A7Y9ZK33</accession>
<evidence type="ECO:0000313" key="3">
    <source>
        <dbReference type="Proteomes" id="UP000562045"/>
    </source>
</evidence>
<feature type="transmembrane region" description="Helical" evidence="1">
    <location>
        <begin position="260"/>
        <end position="284"/>
    </location>
</feature>
<gene>
    <name evidence="2" type="ORF">BJ993_003450</name>
</gene>
<sequence length="289" mass="31027">MSSLAAPPQTLDVSNTPAVPFGRLVKVEWRKMLDTRAGLWLLIISAGLLALISGIVLLVVALADVTPPSANDWLNIMTIPVSMLVPVMAITIVTQEWSQRTAMVTFALEASRLRVVLAKLVAVMALGAATIVLAAVLGLVGNVVGAAIAGTDADWNVTVGAFGWALATQVLYLLMGFGFGLLLLSSPAALALYYVYVWILEGGVIIPGIMYVLWFSFDWAQSILPWISMRLSMLPFQLSDDDVRTIEQDLGATLDTGALGIARVITSVLIWVGIPLLLGTWRLLRAEVK</sequence>
<keyword evidence="1" id="KW-0812">Transmembrane</keyword>
<feature type="transmembrane region" description="Helical" evidence="1">
    <location>
        <begin position="73"/>
        <end position="94"/>
    </location>
</feature>
<feature type="transmembrane region" description="Helical" evidence="1">
    <location>
        <begin position="161"/>
        <end position="184"/>
    </location>
</feature>
<protein>
    <submittedName>
        <fullName evidence="2">ABC-type transport system involved in multi-copper enzyme maturation permease subunit</fullName>
    </submittedName>
</protein>
<dbReference type="RefSeq" id="WP_036540768.1">
    <property type="nucleotide sequence ID" value="NZ_JACBZM010000001.1"/>
</dbReference>
<proteinExistence type="predicted"/>